<dbReference type="Gene3D" id="2.60.34.20">
    <property type="match status" value="1"/>
</dbReference>
<dbReference type="InterPro" id="IPR038516">
    <property type="entry name" value="AAR2_N_sf"/>
</dbReference>
<dbReference type="PANTHER" id="PTHR12689">
    <property type="entry name" value="A1 CISTRON SPLICING FACTOR AAR2-RELATED"/>
    <property type="match status" value="1"/>
</dbReference>
<organism evidence="4 5">
    <name type="scientific">Schizosaccharomyces osmophilus</name>
    <dbReference type="NCBI Taxonomy" id="2545709"/>
    <lineage>
        <taxon>Eukaryota</taxon>
        <taxon>Fungi</taxon>
        <taxon>Dikarya</taxon>
        <taxon>Ascomycota</taxon>
        <taxon>Taphrinomycotina</taxon>
        <taxon>Schizosaccharomycetes</taxon>
        <taxon>Schizosaccharomycetales</taxon>
        <taxon>Schizosaccharomycetaceae</taxon>
        <taxon>Schizosaccharomyces</taxon>
    </lineage>
</organism>
<gene>
    <name evidence="4" type="primary">aar2</name>
    <name evidence="4" type="ORF">SOMG_03354</name>
</gene>
<dbReference type="CDD" id="cd13778">
    <property type="entry name" value="Aar2_C"/>
    <property type="match status" value="1"/>
</dbReference>
<dbReference type="Gene3D" id="1.25.40.550">
    <property type="entry name" value="Aar2, C-terminal domain-like"/>
    <property type="match status" value="1"/>
</dbReference>
<dbReference type="Pfam" id="PF20981">
    <property type="entry name" value="AAR2_1st"/>
    <property type="match status" value="1"/>
</dbReference>
<name>A0AAE9WER0_9SCHI</name>
<evidence type="ECO:0000313" key="5">
    <source>
        <dbReference type="Proteomes" id="UP001212411"/>
    </source>
</evidence>
<dbReference type="PANTHER" id="PTHR12689:SF4">
    <property type="entry name" value="PROTEIN AAR2 HOMOLOG"/>
    <property type="match status" value="1"/>
</dbReference>
<feature type="domain" description="AAR2 N-terminal" evidence="3">
    <location>
        <begin position="7"/>
        <end position="76"/>
    </location>
</feature>
<sequence length="343" mass="39878">MSIEFVNWPDSYYIGIDGCFYPSNRLNGVKNFRVGLHLITWTPSNGVGLVSGAFFYISKPCAYTLTYDTLSENALLEEIDCVYDDKFYNYTCVDNWDYLVRFIQEKHLQRIFQSEISIFTMDTSTYANTDLKLNESQLFQPSEKDTILQFTKFDVRKSWSPTSVGSERSLQAIDKSFMYQRLVQFAWHGELDSALAEYSFAYLAYAFFSHYAALLHWKNFLEMLLQSYTLAETEPEYYSTFLGLFQVQIEKLHDRDIETSALFEKNFMQSLLENLLERKSDNSFSLQVNEALENLVNAVSNIVNIQEFPEDATTDDPNAAIDYDQEVHEFGQYVIDDFDNDSN</sequence>
<dbReference type="InterPro" id="IPR033647">
    <property type="entry name" value="Aar2_N"/>
</dbReference>
<dbReference type="Proteomes" id="UP001212411">
    <property type="component" value="Chromosome 2"/>
</dbReference>
<proteinExistence type="inferred from homology"/>
<accession>A0AAE9WER0</accession>
<keyword evidence="5" id="KW-1185">Reference proteome</keyword>
<dbReference type="InterPro" id="IPR007946">
    <property type="entry name" value="AAR2"/>
</dbReference>
<evidence type="ECO:0000259" key="3">
    <source>
        <dbReference type="Pfam" id="PF20981"/>
    </source>
</evidence>
<reference evidence="4 5" key="1">
    <citation type="journal article" date="2023" name="G3 (Bethesda)">
        <title>A high-quality reference genome for the fission yeast Schizosaccharomyces osmophilus.</title>
        <authorList>
            <person name="Jia G.S."/>
            <person name="Zhang W.C."/>
            <person name="Liang Y."/>
            <person name="Liu X.H."/>
            <person name="Rhind N."/>
            <person name="Pidoux A."/>
            <person name="Brysch-Herzberg M."/>
            <person name="Du L.L."/>
        </authorList>
    </citation>
    <scope>NUCLEOTIDE SEQUENCE [LARGE SCALE GENOMIC DNA]</scope>
    <source>
        <strain evidence="4 5">CBS 15793</strain>
    </source>
</reference>
<dbReference type="AlphaFoldDB" id="A0AAE9WER0"/>
<dbReference type="GeneID" id="80876833"/>
<comment type="similarity">
    <text evidence="1">Belongs to the AAR2 family.</text>
</comment>
<dbReference type="InterPro" id="IPR033648">
    <property type="entry name" value="AAR2_C"/>
</dbReference>
<dbReference type="GO" id="GO:0000244">
    <property type="term" value="P:spliceosomal tri-snRNP complex assembly"/>
    <property type="evidence" value="ECO:0007669"/>
    <property type="project" value="TreeGrafter"/>
</dbReference>
<dbReference type="EMBL" id="CP115612">
    <property type="protein sequence ID" value="WBW74289.1"/>
    <property type="molecule type" value="Genomic_DNA"/>
</dbReference>
<dbReference type="Pfam" id="PF05282">
    <property type="entry name" value="AAR2"/>
    <property type="match status" value="1"/>
</dbReference>
<dbReference type="InterPro" id="IPR038514">
    <property type="entry name" value="AAR2_C_sf"/>
</dbReference>
<feature type="domain" description="AAR2 C-terminal" evidence="2">
    <location>
        <begin position="150"/>
        <end position="300"/>
    </location>
</feature>
<evidence type="ECO:0000313" key="4">
    <source>
        <dbReference type="EMBL" id="WBW74289.1"/>
    </source>
</evidence>
<evidence type="ECO:0000256" key="1">
    <source>
        <dbReference type="ARBA" id="ARBA00006281"/>
    </source>
</evidence>
<dbReference type="RefSeq" id="XP_056038532.1">
    <property type="nucleotide sequence ID" value="XM_056182144.1"/>
</dbReference>
<protein>
    <submittedName>
        <fullName evidence="4">U5 snRNP-associated protein Aar2</fullName>
    </submittedName>
</protein>
<dbReference type="KEGG" id="som:SOMG_03354"/>
<evidence type="ECO:0000259" key="2">
    <source>
        <dbReference type="Pfam" id="PF05282"/>
    </source>
</evidence>